<dbReference type="InterPro" id="IPR036388">
    <property type="entry name" value="WH-like_DNA-bd_sf"/>
</dbReference>
<dbReference type="InterPro" id="IPR001900">
    <property type="entry name" value="RNase_II/R"/>
</dbReference>
<dbReference type="SUPFAM" id="SSF50249">
    <property type="entry name" value="Nucleic acid-binding proteins"/>
    <property type="match status" value="2"/>
</dbReference>
<proteinExistence type="predicted"/>
<dbReference type="Gene3D" id="1.10.10.10">
    <property type="entry name" value="Winged helix-like DNA-binding domain superfamily/Winged helix DNA-binding domain"/>
    <property type="match status" value="1"/>
</dbReference>
<gene>
    <name evidence="2" type="ORF">ACFSJC_01925</name>
</gene>
<keyword evidence="3" id="KW-1185">Reference proteome</keyword>
<dbReference type="InterPro" id="IPR056404">
    <property type="entry name" value="HTH_RNase_II"/>
</dbReference>
<dbReference type="Pfam" id="PF18614">
    <property type="entry name" value="RNase_II_C_S1"/>
    <property type="match status" value="1"/>
</dbReference>
<organism evidence="2 3">
    <name type="scientific">Thiorhodococcus fuscus</name>
    <dbReference type="NCBI Taxonomy" id="527200"/>
    <lineage>
        <taxon>Bacteria</taxon>
        <taxon>Pseudomonadati</taxon>
        <taxon>Pseudomonadota</taxon>
        <taxon>Gammaproteobacteria</taxon>
        <taxon>Chromatiales</taxon>
        <taxon>Chromatiaceae</taxon>
        <taxon>Thiorhodococcus</taxon>
    </lineage>
</organism>
<protein>
    <submittedName>
        <fullName evidence="2">RNB domain-containing ribonuclease</fullName>
    </submittedName>
</protein>
<dbReference type="EMBL" id="JBHUHX010000004">
    <property type="protein sequence ID" value="MFD2110595.1"/>
    <property type="molecule type" value="Genomic_DNA"/>
</dbReference>
<dbReference type="Proteomes" id="UP001597337">
    <property type="component" value="Unassembled WGS sequence"/>
</dbReference>
<dbReference type="Gene3D" id="2.40.50.140">
    <property type="entry name" value="Nucleic acid-binding proteins"/>
    <property type="match status" value="1"/>
</dbReference>
<dbReference type="InterPro" id="IPR040596">
    <property type="entry name" value="RNase_II_C_S1"/>
</dbReference>
<dbReference type="InterPro" id="IPR050180">
    <property type="entry name" value="RNR_Ribonuclease"/>
</dbReference>
<sequence length="608" mass="67436">MATHQANPPVDSLVLYKNRPARVASVGEKIEIELDGDQSKRVRPKDVELLHPGPLRRLADLIPQEGELTEAWELLEGTETTLRDLAELAFDSFTPSTAWAVWERVAEGLAFVGTPSAIQVRSRELVERERAEREAKQTAEADWKAFLERMGASAPTAEDAKRLGEVERLALGRIEHSRILEALGHQSSPENAHRALVQVGYWLKNHNPHPLRCGATLVDPDLPVPELGTENARLDLTHLPAYAIDDEGNQDPDDALSLDGDRLWVHVADVAALVEAGSDLEREARTRGANLYLPEGVVNMLPAAITERLGLGLHEVSPALSFGFRCDEQGELRDIQVVASWVRVERCTYEGVETQLDQSPFAEMLAVVERFQSRRKANGASSLALPEVSVRVLDGRVTIRPLPRLRSRELVTNAMLMAGEVAARFCAEREIAIPFATQAPPDSGAEAEDLASMFARRRCFKPTRLAMTPEPHSGLGLPIYTRATSPLRRYSDLLVHQQIRASLAGRDLLGAESVHERVAEADVASKVIRRSERFSNQHWKLVFLRDHSGWKGEGVVVGIEDRKAVVLVPEIALETRIRFRDPVALNQRVRIALNEVDLPGLTASFRIL</sequence>
<dbReference type="RefSeq" id="WP_386022414.1">
    <property type="nucleotide sequence ID" value="NZ_JBHUHX010000004.1"/>
</dbReference>
<dbReference type="Pfam" id="PF00773">
    <property type="entry name" value="RNB"/>
    <property type="match status" value="2"/>
</dbReference>
<dbReference type="PANTHER" id="PTHR23355:SF42">
    <property type="entry name" value="RIBONUCLEASE II, CHLOROPLASTIC_MITOCHONDRIAL"/>
    <property type="match status" value="1"/>
</dbReference>
<accession>A0ABW4Y3C3</accession>
<evidence type="ECO:0000313" key="2">
    <source>
        <dbReference type="EMBL" id="MFD2110595.1"/>
    </source>
</evidence>
<comment type="caution">
    <text evidence="2">The sequence shown here is derived from an EMBL/GenBank/DDBJ whole genome shotgun (WGS) entry which is preliminary data.</text>
</comment>
<evidence type="ECO:0000259" key="1">
    <source>
        <dbReference type="SMART" id="SM00955"/>
    </source>
</evidence>
<feature type="domain" description="RNB" evidence="1">
    <location>
        <begin position="233"/>
        <end position="505"/>
    </location>
</feature>
<name>A0ABW4Y3C3_9GAMM</name>
<dbReference type="SMART" id="SM00955">
    <property type="entry name" value="RNB"/>
    <property type="match status" value="1"/>
</dbReference>
<dbReference type="Pfam" id="PF23161">
    <property type="entry name" value="HTH_RNase_II"/>
    <property type="match status" value="1"/>
</dbReference>
<dbReference type="PANTHER" id="PTHR23355">
    <property type="entry name" value="RIBONUCLEASE"/>
    <property type="match status" value="1"/>
</dbReference>
<reference evidence="3" key="1">
    <citation type="journal article" date="2019" name="Int. J. Syst. Evol. Microbiol.">
        <title>The Global Catalogue of Microorganisms (GCM) 10K type strain sequencing project: providing services to taxonomists for standard genome sequencing and annotation.</title>
        <authorList>
            <consortium name="The Broad Institute Genomics Platform"/>
            <consortium name="The Broad Institute Genome Sequencing Center for Infectious Disease"/>
            <person name="Wu L."/>
            <person name="Ma J."/>
        </authorList>
    </citation>
    <scope>NUCLEOTIDE SEQUENCE [LARGE SCALE GENOMIC DNA]</scope>
    <source>
        <strain evidence="3">KACC 12597</strain>
    </source>
</reference>
<evidence type="ECO:0000313" key="3">
    <source>
        <dbReference type="Proteomes" id="UP001597337"/>
    </source>
</evidence>
<dbReference type="InterPro" id="IPR012340">
    <property type="entry name" value="NA-bd_OB-fold"/>
</dbReference>